<dbReference type="PANTHER" id="PTHR46438:SF2">
    <property type="entry name" value="ALPHA_BETA-HYDROLASES SUPERFAMILY PROTEIN"/>
    <property type="match status" value="1"/>
</dbReference>
<organism evidence="2">
    <name type="scientific">Rhodosorus marinus</name>
    <dbReference type="NCBI Taxonomy" id="101924"/>
    <lineage>
        <taxon>Eukaryota</taxon>
        <taxon>Rhodophyta</taxon>
        <taxon>Stylonematophyceae</taxon>
        <taxon>Stylonematales</taxon>
        <taxon>Stylonemataceae</taxon>
        <taxon>Rhodosorus</taxon>
    </lineage>
</organism>
<feature type="domain" description="AB hydrolase-1" evidence="1">
    <location>
        <begin position="70"/>
        <end position="323"/>
    </location>
</feature>
<name>A0A7S2ZEN6_9RHOD</name>
<dbReference type="InterPro" id="IPR000073">
    <property type="entry name" value="AB_hydrolase_1"/>
</dbReference>
<dbReference type="PANTHER" id="PTHR46438">
    <property type="entry name" value="ALPHA/BETA-HYDROLASES SUPERFAMILY PROTEIN"/>
    <property type="match status" value="1"/>
</dbReference>
<protein>
    <recommendedName>
        <fullName evidence="1">AB hydrolase-1 domain-containing protein</fullName>
    </recommendedName>
</protein>
<evidence type="ECO:0000259" key="1">
    <source>
        <dbReference type="Pfam" id="PF12697"/>
    </source>
</evidence>
<dbReference type="GO" id="GO:0003824">
    <property type="term" value="F:catalytic activity"/>
    <property type="evidence" value="ECO:0007669"/>
    <property type="project" value="InterPro"/>
</dbReference>
<dbReference type="EMBL" id="HBHW01007683">
    <property type="protein sequence ID" value="CAE0037883.1"/>
    <property type="molecule type" value="Transcribed_RNA"/>
</dbReference>
<proteinExistence type="predicted"/>
<dbReference type="Pfam" id="PF12697">
    <property type="entry name" value="Abhydrolase_6"/>
    <property type="match status" value="1"/>
</dbReference>
<accession>A0A7S2ZEN6</accession>
<dbReference type="SUPFAM" id="SSF53474">
    <property type="entry name" value="alpha/beta-Hydrolases"/>
    <property type="match status" value="1"/>
</dbReference>
<dbReference type="PRINTS" id="PR00412">
    <property type="entry name" value="EPOXHYDRLASE"/>
</dbReference>
<evidence type="ECO:0000313" key="2">
    <source>
        <dbReference type="EMBL" id="CAE0037883.1"/>
    </source>
</evidence>
<dbReference type="InterPro" id="IPR029058">
    <property type="entry name" value="AB_hydrolase_fold"/>
</dbReference>
<dbReference type="Gene3D" id="3.40.50.1820">
    <property type="entry name" value="alpha/beta hydrolase"/>
    <property type="match status" value="1"/>
</dbReference>
<dbReference type="InterPro" id="IPR000639">
    <property type="entry name" value="Epox_hydrolase-like"/>
</dbReference>
<reference evidence="2" key="1">
    <citation type="submission" date="2021-01" db="EMBL/GenBank/DDBJ databases">
        <authorList>
            <person name="Corre E."/>
            <person name="Pelletier E."/>
            <person name="Niang G."/>
            <person name="Scheremetjew M."/>
            <person name="Finn R."/>
            <person name="Kale V."/>
            <person name="Holt S."/>
            <person name="Cochrane G."/>
            <person name="Meng A."/>
            <person name="Brown T."/>
            <person name="Cohen L."/>
        </authorList>
    </citation>
    <scope>NUCLEOTIDE SEQUENCE</scope>
    <source>
        <strain evidence="2">CCMP 769</strain>
    </source>
</reference>
<gene>
    <name evidence="2" type="ORF">RMAR00112_LOCUS5838</name>
</gene>
<dbReference type="PRINTS" id="PR00111">
    <property type="entry name" value="ABHYDROLASE"/>
</dbReference>
<sequence>MAFVVSIFGSRQRLTSRQSRCQMSSTPVVKEAARTAISVDPAWRAGRDADWRGHNVKYCVVNEDGEGTPLVFVHGFGASAEHWRFNVPELASSAGSRPVYAIDLLGFGRSEKPSDPSGFDDYGVRLWGAQVAEFIDEVVRRPSVIVGNSLGGYACLFAAATFPQQVQAVSLVNAAGPKEADIEAYKEKKRGTGFLSRALAYGGFLLLRTGPRVKSVLNKVYTNNQSNVDDDLVKLILEPAYTKGAFDVFFRSTVRISPGPGRDTLLREIPETMPVSLIWGKNDPWCKKEIAEDLCDLLPRIEASYLDAGHCPHDEAPEDFNAALTEFLVQNNL</sequence>
<dbReference type="AlphaFoldDB" id="A0A7S2ZEN6"/>